<organism evidence="4 5">
    <name type="scientific">Crossiella cryophila</name>
    <dbReference type="NCBI Taxonomy" id="43355"/>
    <lineage>
        <taxon>Bacteria</taxon>
        <taxon>Bacillati</taxon>
        <taxon>Actinomycetota</taxon>
        <taxon>Actinomycetes</taxon>
        <taxon>Pseudonocardiales</taxon>
        <taxon>Pseudonocardiaceae</taxon>
        <taxon>Crossiella</taxon>
    </lineage>
</organism>
<dbReference type="Proteomes" id="UP000533598">
    <property type="component" value="Unassembled WGS sequence"/>
</dbReference>
<protein>
    <submittedName>
        <fullName evidence="4">Mce-associated membrane protein</fullName>
    </submittedName>
</protein>
<proteinExistence type="predicted"/>
<reference evidence="4 5" key="1">
    <citation type="submission" date="2020-08" db="EMBL/GenBank/DDBJ databases">
        <title>Sequencing the genomes of 1000 actinobacteria strains.</title>
        <authorList>
            <person name="Klenk H.-P."/>
        </authorList>
    </citation>
    <scope>NUCLEOTIDE SEQUENCE [LARGE SCALE GENOMIC DNA]</scope>
    <source>
        <strain evidence="4 5">DSM 44230</strain>
    </source>
</reference>
<evidence type="ECO:0000256" key="3">
    <source>
        <dbReference type="SAM" id="Phobius"/>
    </source>
</evidence>
<evidence type="ECO:0000256" key="2">
    <source>
        <dbReference type="ARBA" id="ARBA00023136"/>
    </source>
</evidence>
<accession>A0A7W7CHI8</accession>
<evidence type="ECO:0000256" key="1">
    <source>
        <dbReference type="ARBA" id="ARBA00004370"/>
    </source>
</evidence>
<keyword evidence="5" id="KW-1185">Reference proteome</keyword>
<dbReference type="PANTHER" id="PTHR37042">
    <property type="entry name" value="OUTER MEMBRANE PROTEIN RV1973"/>
    <property type="match status" value="1"/>
</dbReference>
<dbReference type="GO" id="GO:0016020">
    <property type="term" value="C:membrane"/>
    <property type="evidence" value="ECO:0007669"/>
    <property type="project" value="UniProtKB-SubCell"/>
</dbReference>
<dbReference type="EMBL" id="JACHMH010000001">
    <property type="protein sequence ID" value="MBB4681372.1"/>
    <property type="molecule type" value="Genomic_DNA"/>
</dbReference>
<sequence length="186" mass="19892">MSAPAEPAAPEADTAEPVARRNPLRLPVIAAATAVLLAVGSGWWWLASASGDNVRYAELREQVRAVGERAVAEFNSLDYRRVDEGMRRWLDTSTGALHEELRSTGAASKKQIEETRTVTTGRVTDAAVTELDDRAGKAKLLAAVEIEVAPDGAAATTKRNRFQAELTRTETGWKLSALGPVPVAAS</sequence>
<evidence type="ECO:0000313" key="5">
    <source>
        <dbReference type="Proteomes" id="UP000533598"/>
    </source>
</evidence>
<comment type="subcellular location">
    <subcellularLocation>
        <location evidence="1">Membrane</location>
    </subcellularLocation>
</comment>
<evidence type="ECO:0000313" key="4">
    <source>
        <dbReference type="EMBL" id="MBB4681372.1"/>
    </source>
</evidence>
<feature type="transmembrane region" description="Helical" evidence="3">
    <location>
        <begin position="26"/>
        <end position="46"/>
    </location>
</feature>
<comment type="caution">
    <text evidence="4">The sequence shown here is derived from an EMBL/GenBank/DDBJ whole genome shotgun (WGS) entry which is preliminary data.</text>
</comment>
<name>A0A7W7CHI8_9PSEU</name>
<dbReference type="PANTHER" id="PTHR37042:SF4">
    <property type="entry name" value="OUTER MEMBRANE PROTEIN RV1973"/>
    <property type="match status" value="1"/>
</dbReference>
<dbReference type="AlphaFoldDB" id="A0A7W7CHI8"/>
<keyword evidence="3" id="KW-1133">Transmembrane helix</keyword>
<gene>
    <name evidence="4" type="ORF">HNR67_007490</name>
</gene>
<keyword evidence="3" id="KW-0812">Transmembrane</keyword>
<keyword evidence="2 3" id="KW-0472">Membrane</keyword>
<dbReference type="RefSeq" id="WP_246492683.1">
    <property type="nucleotide sequence ID" value="NZ_BAAAUI010000008.1"/>
</dbReference>